<evidence type="ECO:0000313" key="1">
    <source>
        <dbReference type="EMBL" id="UUC44751.1"/>
    </source>
</evidence>
<reference evidence="1" key="1">
    <citation type="submission" date="2022-07" db="EMBL/GenBank/DDBJ databases">
        <title>Isolation, identification, and degradation of a PFOSA degrading strain from sewage treatment plant.</title>
        <authorList>
            <person name="Zhang L."/>
            <person name="Huo Y."/>
        </authorList>
    </citation>
    <scope>NUCLEOTIDE SEQUENCE</scope>
    <source>
        <strain evidence="1">C1</strain>
    </source>
</reference>
<accession>A0ABY5ITF8</accession>
<dbReference type="EMBL" id="CP101751">
    <property type="protein sequence ID" value="UUC44751.1"/>
    <property type="molecule type" value="Genomic_DNA"/>
</dbReference>
<name>A0ABY5ITF8_9FLAO</name>
<gene>
    <name evidence="1" type="ORF">NOX80_14070</name>
</gene>
<organism evidence="1 2">
    <name type="scientific">Flavobacterium cerinum</name>
    <dbReference type="NCBI Taxonomy" id="2502784"/>
    <lineage>
        <taxon>Bacteria</taxon>
        <taxon>Pseudomonadati</taxon>
        <taxon>Bacteroidota</taxon>
        <taxon>Flavobacteriia</taxon>
        <taxon>Flavobacteriales</taxon>
        <taxon>Flavobacteriaceae</taxon>
        <taxon>Flavobacterium</taxon>
    </lineage>
</organism>
<dbReference type="Proteomes" id="UP001059844">
    <property type="component" value="Chromosome"/>
</dbReference>
<dbReference type="RefSeq" id="WP_256550435.1">
    <property type="nucleotide sequence ID" value="NZ_CP101751.1"/>
</dbReference>
<sequence>MTDKELQEILKEKIEQDDCFNKDIQKILLDFKDSGGEQETAKKLVEQLAIDFSNDETLRDNAYDILDIVTGWCSPDMRVWDKLITESITDGLRIEDDETGVLFNQYSFCEFVKHIMVNYGKIDYDLATEKLNNSYLIKVPRTISDVEFITHELEFHWAMLLVHGDMYWTKGIPCNFNNFKEEYFTWATEVKQKYNLKEPYTYYDK</sequence>
<keyword evidence="2" id="KW-1185">Reference proteome</keyword>
<evidence type="ECO:0000313" key="2">
    <source>
        <dbReference type="Proteomes" id="UP001059844"/>
    </source>
</evidence>
<proteinExistence type="predicted"/>
<protein>
    <submittedName>
        <fullName evidence="1">Uncharacterized protein</fullName>
    </submittedName>
</protein>